<keyword evidence="3" id="KW-1185">Reference proteome</keyword>
<gene>
    <name evidence="2" type="ORF">GCM10010981_28200</name>
</gene>
<feature type="signal peptide" evidence="1">
    <location>
        <begin position="1"/>
        <end position="22"/>
    </location>
</feature>
<protein>
    <recommendedName>
        <fullName evidence="4">DUF4426 domain-containing protein</fullName>
    </recommendedName>
</protein>
<sequence length="171" mass="18213">MKLQITAATLAISLACAGSISAAQDQSHTTNLQTFTVTAPVGQYETYVVDLHTGYGLAALVGNTHREYMQAARAAERSEALRKMGMAKQSLVAVAIDNSIGPGVAKRVLVTDSAQNTVAFVDVYCKRAVPAGDKHCQLFPNGIRSMHSQRLASASQLRTGHLRESSALALR</sequence>
<feature type="chain" id="PRO_5046575202" description="DUF4426 domain-containing protein" evidence="1">
    <location>
        <begin position="23"/>
        <end position="171"/>
    </location>
</feature>
<dbReference type="RefSeq" id="WP_188794927.1">
    <property type="nucleotide sequence ID" value="NZ_BMJA01000002.1"/>
</dbReference>
<proteinExistence type="predicted"/>
<dbReference type="Proteomes" id="UP000620046">
    <property type="component" value="Unassembled WGS sequence"/>
</dbReference>
<dbReference type="PROSITE" id="PS51257">
    <property type="entry name" value="PROKAR_LIPOPROTEIN"/>
    <property type="match status" value="1"/>
</dbReference>
<reference evidence="3" key="1">
    <citation type="journal article" date="2019" name="Int. J. Syst. Evol. Microbiol.">
        <title>The Global Catalogue of Microorganisms (GCM) 10K type strain sequencing project: providing services to taxonomists for standard genome sequencing and annotation.</title>
        <authorList>
            <consortium name="The Broad Institute Genomics Platform"/>
            <consortium name="The Broad Institute Genome Sequencing Center for Infectious Disease"/>
            <person name="Wu L."/>
            <person name="Ma J."/>
        </authorList>
    </citation>
    <scope>NUCLEOTIDE SEQUENCE [LARGE SCALE GENOMIC DNA]</scope>
    <source>
        <strain evidence="3">CGMCC 1.15439</strain>
    </source>
</reference>
<comment type="caution">
    <text evidence="2">The sequence shown here is derived from an EMBL/GenBank/DDBJ whole genome shotgun (WGS) entry which is preliminary data.</text>
</comment>
<keyword evidence="1" id="KW-0732">Signal</keyword>
<dbReference type="EMBL" id="BMJA01000002">
    <property type="protein sequence ID" value="GGA37411.1"/>
    <property type="molecule type" value="Genomic_DNA"/>
</dbReference>
<name>A0ABQ1G5Z3_9GAMM</name>
<accession>A0ABQ1G5Z3</accession>
<evidence type="ECO:0000313" key="2">
    <source>
        <dbReference type="EMBL" id="GGA37411.1"/>
    </source>
</evidence>
<organism evidence="2 3">
    <name type="scientific">Dyella nitratireducens</name>
    <dbReference type="NCBI Taxonomy" id="1849580"/>
    <lineage>
        <taxon>Bacteria</taxon>
        <taxon>Pseudomonadati</taxon>
        <taxon>Pseudomonadota</taxon>
        <taxon>Gammaproteobacteria</taxon>
        <taxon>Lysobacterales</taxon>
        <taxon>Rhodanobacteraceae</taxon>
        <taxon>Dyella</taxon>
    </lineage>
</organism>
<evidence type="ECO:0000313" key="3">
    <source>
        <dbReference type="Proteomes" id="UP000620046"/>
    </source>
</evidence>
<evidence type="ECO:0000256" key="1">
    <source>
        <dbReference type="SAM" id="SignalP"/>
    </source>
</evidence>
<evidence type="ECO:0008006" key="4">
    <source>
        <dbReference type="Google" id="ProtNLM"/>
    </source>
</evidence>